<evidence type="ECO:0000259" key="2">
    <source>
        <dbReference type="Pfam" id="PF13460"/>
    </source>
</evidence>
<dbReference type="OrthoDB" id="4248066at2"/>
<evidence type="ECO:0000256" key="1">
    <source>
        <dbReference type="SAM" id="MobiDB-lite"/>
    </source>
</evidence>
<dbReference type="RefSeq" id="WP_067476421.1">
    <property type="nucleotide sequence ID" value="NZ_CP015961.1"/>
</dbReference>
<organism evidence="3 4">
    <name type="scientific">Dietzia timorensis</name>
    <dbReference type="NCBI Taxonomy" id="499555"/>
    <lineage>
        <taxon>Bacteria</taxon>
        <taxon>Bacillati</taxon>
        <taxon>Actinomycetota</taxon>
        <taxon>Actinomycetes</taxon>
        <taxon>Mycobacteriales</taxon>
        <taxon>Dietziaceae</taxon>
        <taxon>Dietzia</taxon>
    </lineage>
</organism>
<sequence length="217" mass="22924">MSHYTIIGGHGKIALRAARLLTDHGDSVTSLIRNPDHADDVKEVGADPTVLDIESADVAALTKAFTGTDAVIFSAGAGGGNPDRTYAVDRDAAIRSMDAAQAAGVERYIIVSYDGAGPNHGVDPTDSFYPYAQAKAAADEHLRGTELKWTILGPGKLTLDEPTDSIGIGEDKREDRKTSRGNVAAVIAACLHRPDTENRTIEFSDGPTPIGEALTRE</sequence>
<dbReference type="STRING" id="499555.BJL86_3120"/>
<reference evidence="3 4" key="1">
    <citation type="submission" date="2016-06" db="EMBL/GenBank/DDBJ databases">
        <title>Complete genome sequence of a saline-alkali tolerant type strain Dietzia timorensis ID05-A0528T.</title>
        <authorList>
            <person name="Wu X."/>
        </authorList>
    </citation>
    <scope>NUCLEOTIDE SEQUENCE [LARGE SCALE GENOMIC DNA]</scope>
    <source>
        <strain evidence="3 4">ID05-A0528</strain>
    </source>
</reference>
<dbReference type="Pfam" id="PF13460">
    <property type="entry name" value="NAD_binding_10"/>
    <property type="match status" value="1"/>
</dbReference>
<dbReference type="EMBL" id="CP015961">
    <property type="protein sequence ID" value="ANI93879.1"/>
    <property type="molecule type" value="Genomic_DNA"/>
</dbReference>
<dbReference type="PANTHER" id="PTHR15020:SF50">
    <property type="entry name" value="UPF0659 PROTEIN YMR090W"/>
    <property type="match status" value="1"/>
</dbReference>
<accession>A0A173LQA5</accession>
<dbReference type="Gene3D" id="3.40.50.720">
    <property type="entry name" value="NAD(P)-binding Rossmann-like Domain"/>
    <property type="match status" value="1"/>
</dbReference>
<evidence type="ECO:0000313" key="4">
    <source>
        <dbReference type="Proteomes" id="UP000186104"/>
    </source>
</evidence>
<dbReference type="Proteomes" id="UP000186104">
    <property type="component" value="Chromosome"/>
</dbReference>
<dbReference type="InterPro" id="IPR016040">
    <property type="entry name" value="NAD(P)-bd_dom"/>
</dbReference>
<dbReference type="SUPFAM" id="SSF51735">
    <property type="entry name" value="NAD(P)-binding Rossmann-fold domains"/>
    <property type="match status" value="1"/>
</dbReference>
<feature type="domain" description="NAD(P)-binding" evidence="2">
    <location>
        <begin position="8"/>
        <end position="194"/>
    </location>
</feature>
<dbReference type="CDD" id="cd05243">
    <property type="entry name" value="SDR_a5"/>
    <property type="match status" value="1"/>
</dbReference>
<dbReference type="InterPro" id="IPR036291">
    <property type="entry name" value="NAD(P)-bd_dom_sf"/>
</dbReference>
<gene>
    <name evidence="3" type="ORF">BJL86_3120</name>
</gene>
<protein>
    <submittedName>
        <fullName evidence="3">UPF0659 protein</fullName>
    </submittedName>
</protein>
<evidence type="ECO:0000313" key="3">
    <source>
        <dbReference type="EMBL" id="ANI93879.1"/>
    </source>
</evidence>
<dbReference type="AlphaFoldDB" id="A0A173LQA5"/>
<feature type="region of interest" description="Disordered" evidence="1">
    <location>
        <begin position="198"/>
        <end position="217"/>
    </location>
</feature>
<name>A0A173LQA5_9ACTN</name>
<dbReference type="PANTHER" id="PTHR15020">
    <property type="entry name" value="FLAVIN REDUCTASE-RELATED"/>
    <property type="match status" value="1"/>
</dbReference>
<keyword evidence="4" id="KW-1185">Reference proteome</keyword>
<proteinExistence type="predicted"/>
<dbReference type="KEGG" id="dtm:BJL86_3120"/>